<dbReference type="SUPFAM" id="SSF53383">
    <property type="entry name" value="PLP-dependent transferases"/>
    <property type="match status" value="1"/>
</dbReference>
<dbReference type="PANTHER" id="PTHR43586">
    <property type="entry name" value="CYSTEINE DESULFURASE"/>
    <property type="match status" value="1"/>
</dbReference>
<organism evidence="10 11">
    <name type="scientific">Wenjunlia vitaminophila</name>
    <name type="common">Streptomyces vitaminophilus</name>
    <dbReference type="NCBI Taxonomy" id="76728"/>
    <lineage>
        <taxon>Bacteria</taxon>
        <taxon>Bacillati</taxon>
        <taxon>Actinomycetota</taxon>
        <taxon>Actinomycetes</taxon>
        <taxon>Kitasatosporales</taxon>
        <taxon>Streptomycetaceae</taxon>
        <taxon>Wenjunlia</taxon>
    </lineage>
</organism>
<dbReference type="RefSeq" id="WP_018382420.1">
    <property type="nucleotide sequence ID" value="NZ_LLZU01000039.1"/>
</dbReference>
<evidence type="ECO:0000256" key="7">
    <source>
        <dbReference type="RuleBase" id="RU004504"/>
    </source>
</evidence>
<dbReference type="STRING" id="76728.AQ490_12225"/>
<evidence type="ECO:0000256" key="6">
    <source>
        <dbReference type="ARBA" id="ARBA00050776"/>
    </source>
</evidence>
<dbReference type="OrthoDB" id="9804366at2"/>
<dbReference type="InterPro" id="IPR015424">
    <property type="entry name" value="PyrdxlP-dep_Trfase"/>
</dbReference>
<dbReference type="GO" id="GO:0030170">
    <property type="term" value="F:pyridoxal phosphate binding"/>
    <property type="evidence" value="ECO:0007669"/>
    <property type="project" value="UniProtKB-UniRule"/>
</dbReference>
<name>A0A0T6LKJ8_WENVI</name>
<dbReference type="InterPro" id="IPR015422">
    <property type="entry name" value="PyrdxlP-dep_Trfase_small"/>
</dbReference>
<dbReference type="PANTHER" id="PTHR43586:SF8">
    <property type="entry name" value="CYSTEINE DESULFURASE 1, CHLOROPLASTIC"/>
    <property type="match status" value="1"/>
</dbReference>
<evidence type="ECO:0000256" key="2">
    <source>
        <dbReference type="ARBA" id="ARBA00010447"/>
    </source>
</evidence>
<gene>
    <name evidence="10" type="ORF">AQ490_12225</name>
</gene>
<dbReference type="Gene3D" id="3.90.1150.10">
    <property type="entry name" value="Aspartate Aminotransferase, domain 1"/>
    <property type="match status" value="1"/>
</dbReference>
<evidence type="ECO:0000259" key="9">
    <source>
        <dbReference type="Pfam" id="PF00266"/>
    </source>
</evidence>
<dbReference type="GO" id="GO:0031071">
    <property type="term" value="F:cysteine desulfurase activity"/>
    <property type="evidence" value="ECO:0007669"/>
    <property type="project" value="UniProtKB-UniRule"/>
</dbReference>
<comment type="function">
    <text evidence="8">Catalyzes the removal of elemental sulfur and selenium atoms from L-cysteine, L-cystine, L-selenocysteine, and L-selenocystine to produce L-alanine.</text>
</comment>
<keyword evidence="5 8" id="KW-0663">Pyridoxal phosphate</keyword>
<dbReference type="AlphaFoldDB" id="A0A0T6LKJ8"/>
<evidence type="ECO:0000313" key="11">
    <source>
        <dbReference type="Proteomes" id="UP000050867"/>
    </source>
</evidence>
<feature type="domain" description="Aminotransferase class V" evidence="9">
    <location>
        <begin position="44"/>
        <end position="424"/>
    </location>
</feature>
<keyword evidence="11" id="KW-1185">Reference proteome</keyword>
<dbReference type="EC" id="2.8.1.7" evidence="3 8"/>
<comment type="cofactor">
    <cofactor evidence="1 7">
        <name>pyridoxal 5'-phosphate</name>
        <dbReference type="ChEBI" id="CHEBI:597326"/>
    </cofactor>
</comment>
<dbReference type="Pfam" id="PF00266">
    <property type="entry name" value="Aminotran_5"/>
    <property type="match status" value="1"/>
</dbReference>
<dbReference type="NCBIfam" id="TIGR01979">
    <property type="entry name" value="sufS"/>
    <property type="match status" value="1"/>
</dbReference>
<comment type="catalytic activity">
    <reaction evidence="6 8">
        <text>(sulfur carrier)-H + L-cysteine = (sulfur carrier)-SH + L-alanine</text>
        <dbReference type="Rhea" id="RHEA:43892"/>
        <dbReference type="Rhea" id="RHEA-COMP:14737"/>
        <dbReference type="Rhea" id="RHEA-COMP:14739"/>
        <dbReference type="ChEBI" id="CHEBI:29917"/>
        <dbReference type="ChEBI" id="CHEBI:35235"/>
        <dbReference type="ChEBI" id="CHEBI:57972"/>
        <dbReference type="ChEBI" id="CHEBI:64428"/>
        <dbReference type="EC" id="2.8.1.7"/>
    </reaction>
</comment>
<evidence type="ECO:0000313" key="10">
    <source>
        <dbReference type="EMBL" id="KRV46631.1"/>
    </source>
</evidence>
<dbReference type="eggNOG" id="COG0520">
    <property type="taxonomic scope" value="Bacteria"/>
</dbReference>
<dbReference type="InterPro" id="IPR010970">
    <property type="entry name" value="Cys_dSase_SufS"/>
</dbReference>
<dbReference type="InterPro" id="IPR000192">
    <property type="entry name" value="Aminotrans_V_dom"/>
</dbReference>
<dbReference type="PROSITE" id="PS00595">
    <property type="entry name" value="AA_TRANSFER_CLASS_5"/>
    <property type="match status" value="1"/>
</dbReference>
<dbReference type="InterPro" id="IPR020578">
    <property type="entry name" value="Aminotrans_V_PyrdxlP_BS"/>
</dbReference>
<evidence type="ECO:0000256" key="3">
    <source>
        <dbReference type="ARBA" id="ARBA00012239"/>
    </source>
</evidence>
<reference evidence="10 11" key="1">
    <citation type="submission" date="2015-10" db="EMBL/GenBank/DDBJ databases">
        <title>Draft genome sequence of pyrrolomycin-producing Streptomyces vitaminophilus.</title>
        <authorList>
            <person name="Graham D.E."/>
            <person name="Mahan K.M."/>
            <person name="Klingeman D.M."/>
            <person name="Hettich R.L."/>
            <person name="Parry R.J."/>
        </authorList>
    </citation>
    <scope>NUCLEOTIDE SEQUENCE [LARGE SCALE GENOMIC DNA]</scope>
    <source>
        <strain evidence="10 11">ATCC 31673</strain>
    </source>
</reference>
<protein>
    <recommendedName>
        <fullName evidence="3 8">Cysteine desulfurase</fullName>
        <ecNumber evidence="3 8">2.8.1.7</ecNumber>
    </recommendedName>
</protein>
<evidence type="ECO:0000256" key="4">
    <source>
        <dbReference type="ARBA" id="ARBA00022679"/>
    </source>
</evidence>
<accession>A0A0T6LKJ8</accession>
<evidence type="ECO:0000256" key="1">
    <source>
        <dbReference type="ARBA" id="ARBA00001933"/>
    </source>
</evidence>
<proteinExistence type="inferred from homology"/>
<dbReference type="GO" id="GO:0006534">
    <property type="term" value="P:cysteine metabolic process"/>
    <property type="evidence" value="ECO:0007669"/>
    <property type="project" value="UniProtKB-UniRule"/>
</dbReference>
<evidence type="ECO:0000256" key="5">
    <source>
        <dbReference type="ARBA" id="ARBA00022898"/>
    </source>
</evidence>
<keyword evidence="4 8" id="KW-0808">Transferase</keyword>
<dbReference type="Proteomes" id="UP000050867">
    <property type="component" value="Unassembled WGS sequence"/>
</dbReference>
<sequence>MATGHGSSGTTGRQGGGEAGYDIGAVRKDFPALSRTVRDGRPLVYLDSAATAHKPWAVLDAERDFYAFHNSNVHRGVHALAEEATELYEQARARVAGFVGAVDTAEIVFTKNASEALNLVAYALGNANQLGCGDRFRIGPGDEVVITEMEHHSNLIPWQVLCQRTGATLRWLTITPEGRLDLDDLDRVITERTRVVAFTHQSNIYGTVNPVELLTARARRVGALTVLDACQSVPHMPVDVERLGVDFMAFSGHKMCGPTGIGVLWGRYDLLAALPPFLTGGEMNEVVTMASSTYAQPPYRFEAGTPVIAQAIGLGAAVGYLETLGMEAVADHGRDLTAYALEALAEVDHLRVLGPTSPRDRGGAISFALGDADTEDIGRGLDALGIAVRVGHLCARPACVRFKLPATTRASFHLYTTRDEIDAFVHGLREVSHALGVGA</sequence>
<dbReference type="EMBL" id="LLZU01000039">
    <property type="protein sequence ID" value="KRV46631.1"/>
    <property type="molecule type" value="Genomic_DNA"/>
</dbReference>
<dbReference type="InterPro" id="IPR015421">
    <property type="entry name" value="PyrdxlP-dep_Trfase_major"/>
</dbReference>
<comment type="caution">
    <text evidence="10">The sequence shown here is derived from an EMBL/GenBank/DDBJ whole genome shotgun (WGS) entry which is preliminary data.</text>
</comment>
<dbReference type="CDD" id="cd06453">
    <property type="entry name" value="SufS_like"/>
    <property type="match status" value="1"/>
</dbReference>
<dbReference type="Gene3D" id="3.40.640.10">
    <property type="entry name" value="Type I PLP-dependent aspartate aminotransferase-like (Major domain)"/>
    <property type="match status" value="1"/>
</dbReference>
<comment type="similarity">
    <text evidence="2 8">Belongs to the class-V pyridoxal-phosphate-dependent aminotransferase family. Csd subfamily.</text>
</comment>
<evidence type="ECO:0000256" key="8">
    <source>
        <dbReference type="RuleBase" id="RU004506"/>
    </source>
</evidence>